<dbReference type="InterPro" id="IPR036005">
    <property type="entry name" value="Creatinase/aminopeptidase-like"/>
</dbReference>
<reference evidence="3 4" key="1">
    <citation type="submission" date="2019-06" db="EMBL/GenBank/DDBJ databases">
        <title>Sequencing the genomes of 1000 actinobacteria strains.</title>
        <authorList>
            <person name="Klenk H.-P."/>
        </authorList>
    </citation>
    <scope>NUCLEOTIDE SEQUENCE [LARGE SCALE GENOMIC DNA]</scope>
    <source>
        <strain evidence="3 4">DSM 24683</strain>
    </source>
</reference>
<dbReference type="InterPro" id="IPR000587">
    <property type="entry name" value="Creatinase_N"/>
</dbReference>
<sequence>MPADILIQAVDAGEYADRLRRVRERMREHQFGALVVADPANLFYLTGYDAWSFYTPQCLVVPLDGEPHLFARAMDAAGAAFTCNLRAEQIHGYPEELVHRPDVHPFDWIAAIARELIPKGELVGFEGDAHFFSARAYLALSNGLPGHRLVDSAELVNWVRLVKSPHELQQLRIAGSIAERAMRIACDQLIPGRRQCDLVAEILAAQAIGTPEHGGDYPAIVPMLPTGDAAGTPHLTWTDRPFRQGDATTIELAGVFGRYHAPLARTVMLGEPPYRLTETAKVVAEGMRATLEAIRPGVTAESVHRAFDDVIRAHGLRKESRIGYSIGIGYPPDWGERTVSLRPAETTELAAGMAFHVILGMWMDGWGYELSEPVVVSRTGVERLTDLPHELTIRR</sequence>
<dbReference type="Proteomes" id="UP000318380">
    <property type="component" value="Unassembled WGS sequence"/>
</dbReference>
<dbReference type="Gene3D" id="3.40.350.10">
    <property type="entry name" value="Creatinase/prolidase N-terminal domain"/>
    <property type="match status" value="1"/>
</dbReference>
<dbReference type="InterPro" id="IPR029149">
    <property type="entry name" value="Creatin/AminoP/Spt16_N"/>
</dbReference>
<dbReference type="SUPFAM" id="SSF53092">
    <property type="entry name" value="Creatinase/prolidase N-terminal domain"/>
    <property type="match status" value="1"/>
</dbReference>
<dbReference type="PANTHER" id="PTHR46112:SF2">
    <property type="entry name" value="XAA-PRO AMINOPEPTIDASE P-RELATED"/>
    <property type="match status" value="1"/>
</dbReference>
<evidence type="ECO:0000259" key="2">
    <source>
        <dbReference type="Pfam" id="PF01321"/>
    </source>
</evidence>
<comment type="caution">
    <text evidence="3">The sequence shown here is derived from an EMBL/GenBank/DDBJ whole genome shotgun (WGS) entry which is preliminary data.</text>
</comment>
<evidence type="ECO:0000313" key="3">
    <source>
        <dbReference type="EMBL" id="TWD83350.1"/>
    </source>
</evidence>
<dbReference type="Pfam" id="PF00557">
    <property type="entry name" value="Peptidase_M24"/>
    <property type="match status" value="1"/>
</dbReference>
<dbReference type="RefSeq" id="WP_145809822.1">
    <property type="nucleotide sequence ID" value="NZ_VIVK01000001.1"/>
</dbReference>
<accession>A0A561BWT7</accession>
<dbReference type="CDD" id="cd01066">
    <property type="entry name" value="APP_MetAP"/>
    <property type="match status" value="1"/>
</dbReference>
<dbReference type="Gene3D" id="3.90.230.10">
    <property type="entry name" value="Creatinase/methionine aminopeptidase superfamily"/>
    <property type="match status" value="1"/>
</dbReference>
<evidence type="ECO:0000259" key="1">
    <source>
        <dbReference type="Pfam" id="PF00557"/>
    </source>
</evidence>
<dbReference type="GO" id="GO:0016787">
    <property type="term" value="F:hydrolase activity"/>
    <property type="evidence" value="ECO:0007669"/>
    <property type="project" value="UniProtKB-KW"/>
</dbReference>
<dbReference type="InterPro" id="IPR000994">
    <property type="entry name" value="Pept_M24"/>
</dbReference>
<dbReference type="Pfam" id="PF01321">
    <property type="entry name" value="Creatinase_N"/>
    <property type="match status" value="1"/>
</dbReference>
<dbReference type="InterPro" id="IPR050659">
    <property type="entry name" value="Peptidase_M24B"/>
</dbReference>
<dbReference type="EMBL" id="VIVK01000001">
    <property type="protein sequence ID" value="TWD83350.1"/>
    <property type="molecule type" value="Genomic_DNA"/>
</dbReference>
<dbReference type="PANTHER" id="PTHR46112">
    <property type="entry name" value="AMINOPEPTIDASE"/>
    <property type="match status" value="1"/>
</dbReference>
<gene>
    <name evidence="3" type="ORF">FB561_4512</name>
</gene>
<dbReference type="AlphaFoldDB" id="A0A561BWT7"/>
<keyword evidence="4" id="KW-1185">Reference proteome</keyword>
<feature type="domain" description="Peptidase M24" evidence="1">
    <location>
        <begin position="170"/>
        <end position="377"/>
    </location>
</feature>
<feature type="domain" description="Creatinase N-terminal" evidence="2">
    <location>
        <begin position="18"/>
        <end position="162"/>
    </location>
</feature>
<name>A0A561BWT7_9ACTN</name>
<protein>
    <submittedName>
        <fullName evidence="3">Ectoine hydrolase</fullName>
    </submittedName>
</protein>
<dbReference type="SUPFAM" id="SSF55920">
    <property type="entry name" value="Creatinase/aminopeptidase"/>
    <property type="match status" value="1"/>
</dbReference>
<dbReference type="OrthoDB" id="9806388at2"/>
<keyword evidence="3" id="KW-0378">Hydrolase</keyword>
<evidence type="ECO:0000313" key="4">
    <source>
        <dbReference type="Proteomes" id="UP000318380"/>
    </source>
</evidence>
<proteinExistence type="predicted"/>
<organism evidence="3 4">
    <name type="scientific">Kribbella amoyensis</name>
    <dbReference type="NCBI Taxonomy" id="996641"/>
    <lineage>
        <taxon>Bacteria</taxon>
        <taxon>Bacillati</taxon>
        <taxon>Actinomycetota</taxon>
        <taxon>Actinomycetes</taxon>
        <taxon>Propionibacteriales</taxon>
        <taxon>Kribbellaceae</taxon>
        <taxon>Kribbella</taxon>
    </lineage>
</organism>